<feature type="domain" description="Microcin J25-processing protein McjB C-terminal" evidence="1">
    <location>
        <begin position="34"/>
        <end position="108"/>
    </location>
</feature>
<sequence length="124" mass="14196">MALLIEAHLRIFGYSRTSARLSRWRGTPLDLDPQYIMRLSRLASDKVLGKDRKCLRRALLAHWYLHRCGHPAELRIGYRKASGKVIGHAWIELHGQVLGDDPEVSAAYPIRFPAAQDRHQSSRT</sequence>
<dbReference type="EMBL" id="JAIMBW010000001">
    <property type="protein sequence ID" value="MBY4895278.1"/>
    <property type="molecule type" value="Genomic_DNA"/>
</dbReference>
<dbReference type="AlphaFoldDB" id="A0A975TUG7"/>
<dbReference type="Proteomes" id="UP000693972">
    <property type="component" value="Unassembled WGS sequence"/>
</dbReference>
<dbReference type="NCBIfam" id="NF033537">
    <property type="entry name" value="lasso_biosyn_B2"/>
    <property type="match status" value="1"/>
</dbReference>
<reference evidence="2 3" key="1">
    <citation type="submission" date="2021-07" db="EMBL/GenBank/DDBJ databases">
        <title>Karlodiniumbacter phycospheric gen. nov., sp. nov., a phycosphere bacterium isolated from karlodinium veneficum.</title>
        <authorList>
            <person name="Peng Y."/>
            <person name="Jiang L."/>
            <person name="Lee J."/>
        </authorList>
    </citation>
    <scope>NUCLEOTIDE SEQUENCE</scope>
    <source>
        <strain evidence="2 3">N5</strain>
    </source>
</reference>
<dbReference type="Pfam" id="PF13471">
    <property type="entry name" value="Transglut_core3"/>
    <property type="match status" value="1"/>
</dbReference>
<dbReference type="InterPro" id="IPR053521">
    <property type="entry name" value="McjB-like"/>
</dbReference>
<keyword evidence="3" id="KW-1185">Reference proteome</keyword>
<dbReference type="EMBL" id="CP078073">
    <property type="protein sequence ID" value="QXL87873.1"/>
    <property type="molecule type" value="Genomic_DNA"/>
</dbReference>
<evidence type="ECO:0000313" key="3">
    <source>
        <dbReference type="Proteomes" id="UP000693972"/>
    </source>
</evidence>
<organism evidence="2">
    <name type="scientific">Gymnodinialimonas phycosphaerae</name>
    <dbReference type="NCBI Taxonomy" id="2841589"/>
    <lineage>
        <taxon>Bacteria</taxon>
        <taxon>Pseudomonadati</taxon>
        <taxon>Pseudomonadota</taxon>
        <taxon>Alphaproteobacteria</taxon>
        <taxon>Rhodobacterales</taxon>
        <taxon>Paracoccaceae</taxon>
        <taxon>Gymnodinialimonas</taxon>
    </lineage>
</organism>
<accession>A0A975TUG7</accession>
<evidence type="ECO:0000259" key="1">
    <source>
        <dbReference type="Pfam" id="PF13471"/>
    </source>
</evidence>
<protein>
    <submittedName>
        <fullName evidence="2">Lasso peptide biosynthesis B2 protein</fullName>
    </submittedName>
</protein>
<proteinExistence type="predicted"/>
<evidence type="ECO:0000313" key="2">
    <source>
        <dbReference type="EMBL" id="QXL87873.1"/>
    </source>
</evidence>
<name>A0A975TUG7_9RHOB</name>
<gene>
    <name evidence="2" type="ORF">KUL25_21155</name>
</gene>
<dbReference type="InterPro" id="IPR032708">
    <property type="entry name" value="McjB_C"/>
</dbReference>